<evidence type="ECO:0000313" key="6">
    <source>
        <dbReference type="Proteomes" id="UP001594351"/>
    </source>
</evidence>
<dbReference type="Pfam" id="PF00756">
    <property type="entry name" value="Esterase"/>
    <property type="match status" value="1"/>
</dbReference>
<dbReference type="InterPro" id="IPR052558">
    <property type="entry name" value="Siderophore_Hydrolase_D"/>
</dbReference>
<keyword evidence="6" id="KW-1185">Reference proteome</keyword>
<accession>A0ABV6YU08</accession>
<feature type="chain" id="PRO_5046948851" evidence="4">
    <location>
        <begin position="25"/>
        <end position="389"/>
    </location>
</feature>
<comment type="similarity">
    <text evidence="1">Belongs to the esterase D family.</text>
</comment>
<dbReference type="InterPro" id="IPR029058">
    <property type="entry name" value="AB_hydrolase_fold"/>
</dbReference>
<evidence type="ECO:0000256" key="2">
    <source>
        <dbReference type="ARBA" id="ARBA00022801"/>
    </source>
</evidence>
<proteinExistence type="inferred from homology"/>
<dbReference type="InterPro" id="IPR019734">
    <property type="entry name" value="TPR_rpt"/>
</dbReference>
<dbReference type="InterPro" id="IPR011990">
    <property type="entry name" value="TPR-like_helical_dom_sf"/>
</dbReference>
<dbReference type="EMBL" id="JBHPBY010000053">
    <property type="protein sequence ID" value="MFC1849680.1"/>
    <property type="molecule type" value="Genomic_DNA"/>
</dbReference>
<feature type="signal peptide" evidence="4">
    <location>
        <begin position="1"/>
        <end position="24"/>
    </location>
</feature>
<reference evidence="5 6" key="1">
    <citation type="submission" date="2024-09" db="EMBL/GenBank/DDBJ databases">
        <title>Laminarin stimulates single cell rates of sulfate reduction while oxygen inhibits transcriptomic activity in coastal marine sediment.</title>
        <authorList>
            <person name="Lindsay M."/>
            <person name="Orcutt B."/>
            <person name="Emerson D."/>
            <person name="Stepanauskas R."/>
            <person name="D'Angelo T."/>
        </authorList>
    </citation>
    <scope>NUCLEOTIDE SEQUENCE [LARGE SCALE GENOMIC DNA]</scope>
    <source>
        <strain evidence="5">SAG AM-311-K15</strain>
    </source>
</reference>
<protein>
    <submittedName>
        <fullName evidence="5">Alpha/beta hydrolase-fold protein</fullName>
    </submittedName>
</protein>
<evidence type="ECO:0000313" key="5">
    <source>
        <dbReference type="EMBL" id="MFC1849680.1"/>
    </source>
</evidence>
<feature type="repeat" description="TPR" evidence="3">
    <location>
        <begin position="334"/>
        <end position="367"/>
    </location>
</feature>
<keyword evidence="2 5" id="KW-0378">Hydrolase</keyword>
<name>A0ABV6YU08_UNCC1</name>
<dbReference type="InterPro" id="IPR000801">
    <property type="entry name" value="Esterase-like"/>
</dbReference>
<evidence type="ECO:0000256" key="3">
    <source>
        <dbReference type="PROSITE-ProRule" id="PRU00339"/>
    </source>
</evidence>
<dbReference type="PANTHER" id="PTHR40841:SF2">
    <property type="entry name" value="SIDEROPHORE-DEGRADING ESTERASE (EUROFUNG)"/>
    <property type="match status" value="1"/>
</dbReference>
<sequence length="389" mass="44833">MRKQTTIMVILVVFVFMSSSLCFAKTKEKDIIIGQVKTINSKVLGEERPFLVYCPDGYKNTKVKYPVLYLLDGNGHFHYGTGIVSFLSNRGSMPQMIVVGIPNTDRQRDFTPTKVEKRPNSGGADAFLTFMKEELMPYIDQNYRTQPYNILFGHSLCGMFSIYSLLNTTDLFNAYIAASPWLVYDDNYVMKQAESLLDKNFNTKSFLYVTVGDEPEIIPSVKELENLLHNMPTKNVVWQTRFMDDEDHGSITFKTIYDGLKTLYGNWRINQNIYNGGLEAIEKHYKDLSQQFGYTIDIPEYVLNLYGYQLLTKEKFPAAITVLKINAEKYPYSANVYDSLGEAYEKDNQLKLAAKNYKMACKLGSETHPYFLDVYKKNLERVKKKLESR</sequence>
<dbReference type="Proteomes" id="UP001594351">
    <property type="component" value="Unassembled WGS sequence"/>
</dbReference>
<keyword evidence="4" id="KW-0732">Signal</keyword>
<dbReference type="GO" id="GO:0016787">
    <property type="term" value="F:hydrolase activity"/>
    <property type="evidence" value="ECO:0007669"/>
    <property type="project" value="UniProtKB-KW"/>
</dbReference>
<evidence type="ECO:0000256" key="1">
    <source>
        <dbReference type="ARBA" id="ARBA00005622"/>
    </source>
</evidence>
<dbReference type="Gene3D" id="3.40.50.1820">
    <property type="entry name" value="alpha/beta hydrolase"/>
    <property type="match status" value="1"/>
</dbReference>
<dbReference type="PROSITE" id="PS50005">
    <property type="entry name" value="TPR"/>
    <property type="match status" value="1"/>
</dbReference>
<evidence type="ECO:0000256" key="4">
    <source>
        <dbReference type="SAM" id="SignalP"/>
    </source>
</evidence>
<gene>
    <name evidence="5" type="ORF">ACFL27_05665</name>
</gene>
<dbReference type="SUPFAM" id="SSF53474">
    <property type="entry name" value="alpha/beta-Hydrolases"/>
    <property type="match status" value="1"/>
</dbReference>
<comment type="caution">
    <text evidence="5">The sequence shown here is derived from an EMBL/GenBank/DDBJ whole genome shotgun (WGS) entry which is preliminary data.</text>
</comment>
<keyword evidence="3" id="KW-0802">TPR repeat</keyword>
<dbReference type="SUPFAM" id="SSF48452">
    <property type="entry name" value="TPR-like"/>
    <property type="match status" value="1"/>
</dbReference>
<organism evidence="5 6">
    <name type="scientific">candidate division CSSED10-310 bacterium</name>
    <dbReference type="NCBI Taxonomy" id="2855610"/>
    <lineage>
        <taxon>Bacteria</taxon>
        <taxon>Bacteria division CSSED10-310</taxon>
    </lineage>
</organism>
<dbReference type="PANTHER" id="PTHR40841">
    <property type="entry name" value="SIDEROPHORE TRIACETYLFUSARININE C ESTERASE"/>
    <property type="match status" value="1"/>
</dbReference>